<protein>
    <submittedName>
        <fullName evidence="2">Uncharacterized protein</fullName>
    </submittedName>
</protein>
<name>A0A1T3CVJ7_9HYPO</name>
<feature type="region of interest" description="Disordered" evidence="1">
    <location>
        <begin position="38"/>
        <end position="60"/>
    </location>
</feature>
<gene>
    <name evidence="2" type="ORF">A0O28_0073260</name>
</gene>
<evidence type="ECO:0000313" key="3">
    <source>
        <dbReference type="Proteomes" id="UP000191004"/>
    </source>
</evidence>
<evidence type="ECO:0000313" key="2">
    <source>
        <dbReference type="EMBL" id="OPB45120.1"/>
    </source>
</evidence>
<sequence>MYLYHPPGRPKSAVDTSHPPLHFIIPSIVRHCSVIQTASSGSPATRDTSPGALIRPNTRTVPTRTPAGFHSFLVFWTLDPSGPLLSADIRRLTHVLNYRLD</sequence>
<keyword evidence="3" id="KW-1185">Reference proteome</keyword>
<organism evidence="2 3">
    <name type="scientific">Trichoderma guizhouense</name>
    <dbReference type="NCBI Taxonomy" id="1491466"/>
    <lineage>
        <taxon>Eukaryota</taxon>
        <taxon>Fungi</taxon>
        <taxon>Dikarya</taxon>
        <taxon>Ascomycota</taxon>
        <taxon>Pezizomycotina</taxon>
        <taxon>Sordariomycetes</taxon>
        <taxon>Hypocreomycetidae</taxon>
        <taxon>Hypocreales</taxon>
        <taxon>Hypocreaceae</taxon>
        <taxon>Trichoderma</taxon>
    </lineage>
</organism>
<dbReference type="EMBL" id="LVVK01000005">
    <property type="protein sequence ID" value="OPB45120.1"/>
    <property type="molecule type" value="Genomic_DNA"/>
</dbReference>
<feature type="compositionally biased region" description="Polar residues" evidence="1">
    <location>
        <begin position="38"/>
        <end position="48"/>
    </location>
</feature>
<reference evidence="2 3" key="1">
    <citation type="submission" date="2016-04" db="EMBL/GenBank/DDBJ databases">
        <title>Multiple horizontal gene transfer events from other fungi enriched the ability of the initially mycotrophic fungus Trichoderma (Ascomycota) to feed on dead plant biomass.</title>
        <authorList>
            <person name="Atanasova L."/>
            <person name="Chenthamara K."/>
            <person name="Zhang J."/>
            <person name="Grujic M."/>
            <person name="Henrissat B."/>
            <person name="Kuo A."/>
            <person name="Aertz A."/>
            <person name="Salamov A."/>
            <person name="Lipzen A."/>
            <person name="Labutti K."/>
            <person name="Barry K."/>
            <person name="Miao Y."/>
            <person name="Rahimi M.J."/>
            <person name="Shen Q."/>
            <person name="Grigoriev I.V."/>
            <person name="Kubicek C.P."/>
            <person name="Druzhinina I.S."/>
        </authorList>
    </citation>
    <scope>NUCLEOTIDE SEQUENCE [LARGE SCALE GENOMIC DNA]</scope>
    <source>
        <strain evidence="2 3">NJAU 4742</strain>
    </source>
</reference>
<comment type="caution">
    <text evidence="2">The sequence shown here is derived from an EMBL/GenBank/DDBJ whole genome shotgun (WGS) entry which is preliminary data.</text>
</comment>
<dbReference type="AlphaFoldDB" id="A0A1T3CVJ7"/>
<proteinExistence type="predicted"/>
<dbReference type="Proteomes" id="UP000191004">
    <property type="component" value="Unassembled WGS sequence"/>
</dbReference>
<accession>A0A1T3CVJ7</accession>
<evidence type="ECO:0000256" key="1">
    <source>
        <dbReference type="SAM" id="MobiDB-lite"/>
    </source>
</evidence>